<dbReference type="STRING" id="1293890.TALK_18145"/>
<proteinExistence type="inferred from homology"/>
<dbReference type="OrthoDB" id="9792284at2"/>
<gene>
    <name evidence="5" type="ORF">TALK_18145</name>
</gene>
<dbReference type="Gene3D" id="3.40.50.880">
    <property type="match status" value="1"/>
</dbReference>
<feature type="domain" description="DJ-1/PfpI" evidence="4">
    <location>
        <begin position="26"/>
        <end position="222"/>
    </location>
</feature>
<evidence type="ECO:0000256" key="2">
    <source>
        <dbReference type="ARBA" id="ARBA00023239"/>
    </source>
</evidence>
<name>A0A1Y2L972_9PROT</name>
<dbReference type="Proteomes" id="UP000193396">
    <property type="component" value="Unassembled WGS sequence"/>
</dbReference>
<accession>A0A1Y2L972</accession>
<dbReference type="RefSeq" id="WP_085620568.1">
    <property type="nucleotide sequence ID" value="NZ_JFKB01000016.1"/>
</dbReference>
<sequence length="226" mass="24057">MRILMIVTSHDKMGDTGHKTGIWLEELAAPYFRFRDAGAEITLASPKGGEPPLDPNSQVPDALTEATKRFEGDEAAQKAFANTVTLDGLNADDFDAIFYPGGHGPLWDLATDAKSIALIEAFVAQDKPVAAVCHGPAALVNAKTKDGKPLVAGKKVTGFTNDEEKAVGLEKVVPLLIEDEFKKQGGLYERGDMWASYAVVDGKLVTGQNPGSSDATADEVMKLLGK</sequence>
<evidence type="ECO:0000313" key="5">
    <source>
        <dbReference type="EMBL" id="OSQ45230.1"/>
    </source>
</evidence>
<keyword evidence="1" id="KW-0346">Stress response</keyword>
<dbReference type="GO" id="GO:0005737">
    <property type="term" value="C:cytoplasm"/>
    <property type="evidence" value="ECO:0007669"/>
    <property type="project" value="TreeGrafter"/>
</dbReference>
<protein>
    <submittedName>
        <fullName evidence="5">Dimethylallyltransferase</fullName>
    </submittedName>
</protein>
<dbReference type="InterPro" id="IPR029062">
    <property type="entry name" value="Class_I_gatase-like"/>
</dbReference>
<dbReference type="AlphaFoldDB" id="A0A1Y2L972"/>
<dbReference type="EMBL" id="JFKB01000016">
    <property type="protein sequence ID" value="OSQ45230.1"/>
    <property type="molecule type" value="Genomic_DNA"/>
</dbReference>
<evidence type="ECO:0000256" key="3">
    <source>
        <dbReference type="ARBA" id="ARBA00038493"/>
    </source>
</evidence>
<organism evidence="5 6">
    <name type="scientific">Thalassospira alkalitolerans</name>
    <dbReference type="NCBI Taxonomy" id="1293890"/>
    <lineage>
        <taxon>Bacteria</taxon>
        <taxon>Pseudomonadati</taxon>
        <taxon>Pseudomonadota</taxon>
        <taxon>Alphaproteobacteria</taxon>
        <taxon>Rhodospirillales</taxon>
        <taxon>Thalassospiraceae</taxon>
        <taxon>Thalassospira</taxon>
    </lineage>
</organism>
<dbReference type="GO" id="GO:0019243">
    <property type="term" value="P:methylglyoxal catabolic process to D-lactate via S-lactoyl-glutathione"/>
    <property type="evidence" value="ECO:0007669"/>
    <property type="project" value="TreeGrafter"/>
</dbReference>
<reference evidence="5 6" key="1">
    <citation type="submission" date="2014-03" db="EMBL/GenBank/DDBJ databases">
        <title>The draft genome sequence of Thalassospira alkalitolerans JCM 18968.</title>
        <authorList>
            <person name="Lai Q."/>
            <person name="Shao Z."/>
        </authorList>
    </citation>
    <scope>NUCLEOTIDE SEQUENCE [LARGE SCALE GENOMIC DNA]</scope>
    <source>
        <strain evidence="5 6">JCM 18968</strain>
    </source>
</reference>
<keyword evidence="6" id="KW-1185">Reference proteome</keyword>
<dbReference type="Pfam" id="PF01965">
    <property type="entry name" value="DJ-1_PfpI"/>
    <property type="match status" value="1"/>
</dbReference>
<keyword evidence="2" id="KW-0456">Lyase</keyword>
<evidence type="ECO:0000313" key="6">
    <source>
        <dbReference type="Proteomes" id="UP000193396"/>
    </source>
</evidence>
<comment type="similarity">
    <text evidence="3">Belongs to the peptidase C56 family. HSP31-like subfamily.</text>
</comment>
<dbReference type="GO" id="GO:0019172">
    <property type="term" value="F:glyoxalase III activity"/>
    <property type="evidence" value="ECO:0007669"/>
    <property type="project" value="TreeGrafter"/>
</dbReference>
<dbReference type="InterPro" id="IPR002818">
    <property type="entry name" value="DJ-1/PfpI"/>
</dbReference>
<dbReference type="PANTHER" id="PTHR48094">
    <property type="entry name" value="PROTEIN/NUCLEIC ACID DEGLYCASE DJ-1-RELATED"/>
    <property type="match status" value="1"/>
</dbReference>
<comment type="caution">
    <text evidence="5">The sequence shown here is derived from an EMBL/GenBank/DDBJ whole genome shotgun (WGS) entry which is preliminary data.</text>
</comment>
<dbReference type="InterPro" id="IPR050325">
    <property type="entry name" value="Prot/Nucl_acid_deglycase"/>
</dbReference>
<evidence type="ECO:0000259" key="4">
    <source>
        <dbReference type="Pfam" id="PF01965"/>
    </source>
</evidence>
<dbReference type="CDD" id="cd03141">
    <property type="entry name" value="GATase1_Hsp31_like"/>
    <property type="match status" value="1"/>
</dbReference>
<dbReference type="PANTHER" id="PTHR48094:SF11">
    <property type="entry name" value="GLUTATHIONE-INDEPENDENT GLYOXALASE HSP31-RELATED"/>
    <property type="match status" value="1"/>
</dbReference>
<dbReference type="SUPFAM" id="SSF52317">
    <property type="entry name" value="Class I glutamine amidotransferase-like"/>
    <property type="match status" value="1"/>
</dbReference>
<evidence type="ECO:0000256" key="1">
    <source>
        <dbReference type="ARBA" id="ARBA00023016"/>
    </source>
</evidence>
<keyword evidence="5" id="KW-0808">Transferase</keyword>
<dbReference type="GO" id="GO:0016740">
    <property type="term" value="F:transferase activity"/>
    <property type="evidence" value="ECO:0007669"/>
    <property type="project" value="UniProtKB-KW"/>
</dbReference>